<gene>
    <name evidence="4" type="ORF">SAMN04487905_11530</name>
</gene>
<keyword evidence="1 4" id="KW-0808">Transferase</keyword>
<feature type="domain" description="N-acetyltransferase" evidence="3">
    <location>
        <begin position="1"/>
        <end position="156"/>
    </location>
</feature>
<proteinExistence type="predicted"/>
<reference evidence="5" key="1">
    <citation type="submission" date="2016-10" db="EMBL/GenBank/DDBJ databases">
        <authorList>
            <person name="Varghese N."/>
            <person name="Submissions S."/>
        </authorList>
    </citation>
    <scope>NUCLEOTIDE SEQUENCE [LARGE SCALE GENOMIC DNA]</scope>
    <source>
        <strain evidence="5">DSM 46732</strain>
    </source>
</reference>
<dbReference type="Pfam" id="PF00583">
    <property type="entry name" value="Acetyltransf_1"/>
    <property type="match status" value="1"/>
</dbReference>
<name>A0A1H0WUA6_9ACTN</name>
<dbReference type="Gene3D" id="3.40.630.30">
    <property type="match status" value="1"/>
</dbReference>
<evidence type="ECO:0000313" key="4">
    <source>
        <dbReference type="EMBL" id="SDP93766.1"/>
    </source>
</evidence>
<organism evidence="4 5">
    <name type="scientific">Actinopolyspora xinjiangensis</name>
    <dbReference type="NCBI Taxonomy" id="405564"/>
    <lineage>
        <taxon>Bacteria</taxon>
        <taxon>Bacillati</taxon>
        <taxon>Actinomycetota</taxon>
        <taxon>Actinomycetes</taxon>
        <taxon>Actinopolysporales</taxon>
        <taxon>Actinopolysporaceae</taxon>
        <taxon>Actinopolyspora</taxon>
    </lineage>
</organism>
<evidence type="ECO:0000259" key="3">
    <source>
        <dbReference type="PROSITE" id="PS51186"/>
    </source>
</evidence>
<dbReference type="PROSITE" id="PS51186">
    <property type="entry name" value="GNAT"/>
    <property type="match status" value="1"/>
</dbReference>
<dbReference type="EMBL" id="FNJR01000015">
    <property type="protein sequence ID" value="SDP93766.1"/>
    <property type="molecule type" value="Genomic_DNA"/>
</dbReference>
<dbReference type="AlphaFoldDB" id="A0A1H0WUA6"/>
<sequence>MASWRAAYAEVLPAEFLTRLSVTDRRRAWQERLRTLPDEVTVLVAEEREHVVGFAVTGPSRDRDAGQDTGELQSLYLHPRHWRRGWGSRLHERALRVLSHEGYASITLWVLTANDHARRFYERSGWACLGTTRVDTLGDSGVRVEEVRYRYVPTLP</sequence>
<dbReference type="Proteomes" id="UP000199497">
    <property type="component" value="Unassembled WGS sequence"/>
</dbReference>
<dbReference type="PANTHER" id="PTHR43877">
    <property type="entry name" value="AMINOALKYLPHOSPHONATE N-ACETYLTRANSFERASE-RELATED-RELATED"/>
    <property type="match status" value="1"/>
</dbReference>
<dbReference type="PANTHER" id="PTHR43877:SF1">
    <property type="entry name" value="ACETYLTRANSFERASE"/>
    <property type="match status" value="1"/>
</dbReference>
<dbReference type="GO" id="GO:0016747">
    <property type="term" value="F:acyltransferase activity, transferring groups other than amino-acyl groups"/>
    <property type="evidence" value="ECO:0007669"/>
    <property type="project" value="InterPro"/>
</dbReference>
<dbReference type="CDD" id="cd04301">
    <property type="entry name" value="NAT_SF"/>
    <property type="match status" value="1"/>
</dbReference>
<evidence type="ECO:0000313" key="5">
    <source>
        <dbReference type="Proteomes" id="UP000199497"/>
    </source>
</evidence>
<dbReference type="InterPro" id="IPR000182">
    <property type="entry name" value="GNAT_dom"/>
</dbReference>
<dbReference type="InterPro" id="IPR050832">
    <property type="entry name" value="Bact_Acetyltransf"/>
</dbReference>
<accession>A0A1H0WUA6</accession>
<keyword evidence="2" id="KW-0012">Acyltransferase</keyword>
<protein>
    <submittedName>
        <fullName evidence="4">Acetyltransferase (GNAT) family protein</fullName>
    </submittedName>
</protein>
<dbReference type="SUPFAM" id="SSF55729">
    <property type="entry name" value="Acyl-CoA N-acyltransferases (Nat)"/>
    <property type="match status" value="1"/>
</dbReference>
<evidence type="ECO:0000256" key="2">
    <source>
        <dbReference type="ARBA" id="ARBA00023315"/>
    </source>
</evidence>
<evidence type="ECO:0000256" key="1">
    <source>
        <dbReference type="ARBA" id="ARBA00022679"/>
    </source>
</evidence>
<dbReference type="InterPro" id="IPR016181">
    <property type="entry name" value="Acyl_CoA_acyltransferase"/>
</dbReference>
<keyword evidence="5" id="KW-1185">Reference proteome</keyword>